<keyword evidence="6 7" id="KW-0472">Membrane</keyword>
<dbReference type="Pfam" id="PF00528">
    <property type="entry name" value="BPD_transp_1"/>
    <property type="match status" value="1"/>
</dbReference>
<dbReference type="InterPro" id="IPR000515">
    <property type="entry name" value="MetI-like"/>
</dbReference>
<sequence>MKYVVRFLKVVISIVVIGGIVSLFQGQISGSLVLLMQNLKELVLKIIHPSDFTFNPGGKAEYSVFPAILEYYRFSFMILALGFFLSFMVALTFTYITFYLPFKMRTAVSRMVGIFEAIPDIFIIVVTQLLFVAIFKKTGILVFDVAGAYERPFILPLVTYTILPSIMLYRIMLLIFTDEMQKPYVELAKGKGLEKGSILLVHVFRNSLVSVSNHSKVIISFMLSNLVMLEILFNLYGITWFIIENPRFEIAVLGILMLFLPIFLIETLTGVLVKRFTGEEIVE</sequence>
<dbReference type="EMBL" id="SWLG01000007">
    <property type="protein sequence ID" value="TLS37028.1"/>
    <property type="molecule type" value="Genomic_DNA"/>
</dbReference>
<reference evidence="9 10" key="1">
    <citation type="submission" date="2019-04" db="EMBL/GenBank/DDBJ databases">
        <title>Bacillus caeni sp. nov., a bacterium isolated from mangrove sediment.</title>
        <authorList>
            <person name="Huang H."/>
            <person name="Mo K."/>
            <person name="Hu Y."/>
        </authorList>
    </citation>
    <scope>NUCLEOTIDE SEQUENCE [LARGE SCALE GENOMIC DNA]</scope>
    <source>
        <strain evidence="9 10">HB172195</strain>
    </source>
</reference>
<evidence type="ECO:0000256" key="4">
    <source>
        <dbReference type="ARBA" id="ARBA00022692"/>
    </source>
</evidence>
<dbReference type="InterPro" id="IPR035906">
    <property type="entry name" value="MetI-like_sf"/>
</dbReference>
<evidence type="ECO:0000256" key="2">
    <source>
        <dbReference type="ARBA" id="ARBA00022448"/>
    </source>
</evidence>
<keyword evidence="2" id="KW-0813">Transport</keyword>
<keyword evidence="4 7" id="KW-0812">Transmembrane</keyword>
<comment type="subcellular location">
    <subcellularLocation>
        <location evidence="1">Cell membrane</location>
        <topology evidence="1">Multi-pass membrane protein</topology>
    </subcellularLocation>
</comment>
<protein>
    <submittedName>
        <fullName evidence="9">ABC transporter permease subunit</fullName>
    </submittedName>
</protein>
<evidence type="ECO:0000256" key="6">
    <source>
        <dbReference type="ARBA" id="ARBA00023136"/>
    </source>
</evidence>
<evidence type="ECO:0000313" key="10">
    <source>
        <dbReference type="Proteomes" id="UP000308230"/>
    </source>
</evidence>
<feature type="transmembrane region" description="Helical" evidence="7">
    <location>
        <begin position="217"/>
        <end position="238"/>
    </location>
</feature>
<comment type="caution">
    <text evidence="9">The sequence shown here is derived from an EMBL/GenBank/DDBJ whole genome shotgun (WGS) entry which is preliminary data.</text>
</comment>
<dbReference type="RefSeq" id="WP_138126308.1">
    <property type="nucleotide sequence ID" value="NZ_SWLG01000007.1"/>
</dbReference>
<keyword evidence="10" id="KW-1185">Reference proteome</keyword>
<dbReference type="Proteomes" id="UP000308230">
    <property type="component" value="Unassembled WGS sequence"/>
</dbReference>
<evidence type="ECO:0000256" key="5">
    <source>
        <dbReference type="ARBA" id="ARBA00022989"/>
    </source>
</evidence>
<dbReference type="OrthoDB" id="2958608at2"/>
<dbReference type="PANTHER" id="PTHR30465">
    <property type="entry name" value="INNER MEMBRANE ABC TRANSPORTER"/>
    <property type="match status" value="1"/>
</dbReference>
<evidence type="ECO:0000313" key="9">
    <source>
        <dbReference type="EMBL" id="TLS37028.1"/>
    </source>
</evidence>
<dbReference type="GO" id="GO:0005886">
    <property type="term" value="C:plasma membrane"/>
    <property type="evidence" value="ECO:0007669"/>
    <property type="project" value="UniProtKB-SubCell"/>
</dbReference>
<keyword evidence="5 7" id="KW-1133">Transmembrane helix</keyword>
<evidence type="ECO:0000259" key="8">
    <source>
        <dbReference type="Pfam" id="PF00528"/>
    </source>
</evidence>
<dbReference type="PANTHER" id="PTHR30465:SF44">
    <property type="entry name" value="ABC-TYPE DIPEPTIDE_OLIGOPEPTIDE TRANSPORT SYSTEM, PERMEASE COMPONENT"/>
    <property type="match status" value="1"/>
</dbReference>
<evidence type="ECO:0000256" key="3">
    <source>
        <dbReference type="ARBA" id="ARBA00022475"/>
    </source>
</evidence>
<feature type="transmembrane region" description="Helical" evidence="7">
    <location>
        <begin position="154"/>
        <end position="176"/>
    </location>
</feature>
<proteinExistence type="predicted"/>
<feature type="transmembrane region" description="Helical" evidence="7">
    <location>
        <begin position="7"/>
        <end position="28"/>
    </location>
</feature>
<feature type="transmembrane region" description="Helical" evidence="7">
    <location>
        <begin position="112"/>
        <end position="134"/>
    </location>
</feature>
<dbReference type="AlphaFoldDB" id="A0A5R9F5W4"/>
<gene>
    <name evidence="9" type="ORF">FCL54_10875</name>
</gene>
<dbReference type="SUPFAM" id="SSF161098">
    <property type="entry name" value="MetI-like"/>
    <property type="match status" value="1"/>
</dbReference>
<organism evidence="9 10">
    <name type="scientific">Exobacillus caeni</name>
    <dbReference type="NCBI Taxonomy" id="2574798"/>
    <lineage>
        <taxon>Bacteria</taxon>
        <taxon>Bacillati</taxon>
        <taxon>Bacillota</taxon>
        <taxon>Bacilli</taxon>
        <taxon>Bacillales</taxon>
        <taxon>Guptibacillaceae</taxon>
        <taxon>Exobacillus</taxon>
    </lineage>
</organism>
<dbReference type="GO" id="GO:0055085">
    <property type="term" value="P:transmembrane transport"/>
    <property type="evidence" value="ECO:0007669"/>
    <property type="project" value="InterPro"/>
</dbReference>
<feature type="transmembrane region" description="Helical" evidence="7">
    <location>
        <begin position="74"/>
        <end position="100"/>
    </location>
</feature>
<name>A0A5R9F5W4_9BACL</name>
<feature type="domain" description="ABC transmembrane type-1" evidence="8">
    <location>
        <begin position="84"/>
        <end position="276"/>
    </location>
</feature>
<accession>A0A5R9F5W4</accession>
<evidence type="ECO:0000256" key="7">
    <source>
        <dbReference type="SAM" id="Phobius"/>
    </source>
</evidence>
<evidence type="ECO:0000256" key="1">
    <source>
        <dbReference type="ARBA" id="ARBA00004651"/>
    </source>
</evidence>
<feature type="transmembrane region" description="Helical" evidence="7">
    <location>
        <begin position="250"/>
        <end position="273"/>
    </location>
</feature>
<keyword evidence="3" id="KW-1003">Cell membrane</keyword>